<reference evidence="2" key="1">
    <citation type="submission" date="2020-02" db="EMBL/GenBank/DDBJ databases">
        <authorList>
            <person name="Meier V. D."/>
        </authorList>
    </citation>
    <scope>NUCLEOTIDE SEQUENCE</scope>
    <source>
        <strain evidence="2">AVDCRST_MAG51</strain>
    </source>
</reference>
<dbReference type="AlphaFoldDB" id="A0A6J4PS91"/>
<accession>A0A6J4PS91</accession>
<dbReference type="GO" id="GO:0008661">
    <property type="term" value="F:1-deoxy-D-xylulose-5-phosphate synthase activity"/>
    <property type="evidence" value="ECO:0007669"/>
    <property type="project" value="UniProtKB-EC"/>
</dbReference>
<dbReference type="EMBL" id="CADCUX010000415">
    <property type="protein sequence ID" value="CAA9420337.1"/>
    <property type="molecule type" value="Genomic_DNA"/>
</dbReference>
<organism evidence="2">
    <name type="scientific">uncultured Ramlibacter sp</name>
    <dbReference type="NCBI Taxonomy" id="260755"/>
    <lineage>
        <taxon>Bacteria</taxon>
        <taxon>Pseudomonadati</taxon>
        <taxon>Pseudomonadota</taxon>
        <taxon>Betaproteobacteria</taxon>
        <taxon>Burkholderiales</taxon>
        <taxon>Comamonadaceae</taxon>
        <taxon>Ramlibacter</taxon>
        <taxon>environmental samples</taxon>
    </lineage>
</organism>
<feature type="non-terminal residue" evidence="2">
    <location>
        <position position="526"/>
    </location>
</feature>
<proteinExistence type="predicted"/>
<feature type="region of interest" description="Disordered" evidence="1">
    <location>
        <begin position="170"/>
        <end position="205"/>
    </location>
</feature>
<name>A0A6J4PS91_9BURK</name>
<protein>
    <submittedName>
        <fullName evidence="2">1-deoxy-D-xylulose 5-phosphate synthase</fullName>
        <ecNumber evidence="2">2.2.1.7</ecNumber>
    </submittedName>
</protein>
<feature type="region of interest" description="Disordered" evidence="1">
    <location>
        <begin position="291"/>
        <end position="319"/>
    </location>
</feature>
<feature type="compositionally biased region" description="Low complexity" evidence="1">
    <location>
        <begin position="370"/>
        <end position="386"/>
    </location>
</feature>
<feature type="compositionally biased region" description="Basic residues" evidence="1">
    <location>
        <begin position="434"/>
        <end position="461"/>
    </location>
</feature>
<gene>
    <name evidence="2" type="ORF">AVDCRST_MAG51-1967</name>
</gene>
<feature type="compositionally biased region" description="Basic and acidic residues" evidence="1">
    <location>
        <begin position="66"/>
        <end position="81"/>
    </location>
</feature>
<evidence type="ECO:0000256" key="1">
    <source>
        <dbReference type="SAM" id="MobiDB-lite"/>
    </source>
</evidence>
<evidence type="ECO:0000313" key="2">
    <source>
        <dbReference type="EMBL" id="CAA9420337.1"/>
    </source>
</evidence>
<feature type="region of interest" description="Disordered" evidence="1">
    <location>
        <begin position="349"/>
        <end position="526"/>
    </location>
</feature>
<dbReference type="EC" id="2.2.1.7" evidence="2"/>
<feature type="region of interest" description="Disordered" evidence="1">
    <location>
        <begin position="1"/>
        <end position="81"/>
    </location>
</feature>
<feature type="compositionally biased region" description="Basic residues" evidence="1">
    <location>
        <begin position="302"/>
        <end position="319"/>
    </location>
</feature>
<feature type="compositionally biased region" description="Basic residues" evidence="1">
    <location>
        <begin position="29"/>
        <end position="45"/>
    </location>
</feature>
<keyword evidence="2" id="KW-0808">Transferase</keyword>
<feature type="non-terminal residue" evidence="2">
    <location>
        <position position="1"/>
    </location>
</feature>
<sequence>HLRHRALVHQHLGGAGHGPGRAAQGRGPQGHRHHRRRRHERRHGVRGLEQCRRGRVRPAGGAQRQRHVDQPSGRRVEPLPGPADERALLRHRQDCRQERAVDRTAAVRAGQALRGACQGHGGAGHAVREVRLQLHRPDRRARPRFAGADAGEHPPAQGPAVPACGHQEGAGLQAGRERPGGLPRAGQVRSQGRHHGTGHAAPAHLHPGVRPVAVRHGRAGSEAGRHHAGHARRLGAGGVRKALPRALLRRGHRRTACGHVRGRSRLRGPEAGAGDLFHLPAARLRPVDPRRGAAEAAGGVRARSRRPRGCRRGHARGRVRHRVPALHPERERGLPGRRERMPAAADHRLRAGASGGGPLPARRRRGCAGAGRTAGAAVRQGRGASRAGRERWRPARCGHPGVRHPAVPGVAGRRAPGRHRGEHAVGQAAGHRTAAAHRRRARRPGHGGRGLRRRRSRRGGRRGPACSGHREAAPAAGAARRLHRARRSGQAAGAARARRRGHRVGGARPLRRTRGPRRAIPQDREL</sequence>
<feature type="compositionally biased region" description="Basic residues" evidence="1">
    <location>
        <begin position="496"/>
        <end position="517"/>
    </location>
</feature>